<name>A0A9E6Y387_9ACTN</name>
<dbReference type="Pfam" id="PF03960">
    <property type="entry name" value="ArsC"/>
    <property type="match status" value="1"/>
</dbReference>
<dbReference type="InterPro" id="IPR006660">
    <property type="entry name" value="Arsenate_reductase-like"/>
</dbReference>
<dbReference type="InterPro" id="IPR036249">
    <property type="entry name" value="Thioredoxin-like_sf"/>
</dbReference>
<gene>
    <name evidence="2" type="primary">yfgD</name>
    <name evidence="2" type="ORF">DSM104329_05495</name>
</gene>
<accession>A0A9E6Y387</accession>
<evidence type="ECO:0000313" key="3">
    <source>
        <dbReference type="Proteomes" id="UP001162834"/>
    </source>
</evidence>
<reference evidence="2" key="1">
    <citation type="journal article" date="2022" name="Int. J. Syst. Evol. Microbiol.">
        <title>Pseudomonas aegrilactucae sp. nov. and Pseudomonas morbosilactucae sp. nov., pathogens causing bacterial rot of lettuce in Japan.</title>
        <authorList>
            <person name="Sawada H."/>
            <person name="Fujikawa T."/>
            <person name="Satou M."/>
        </authorList>
    </citation>
    <scope>NUCLEOTIDE SEQUENCE</scope>
    <source>
        <strain evidence="2">0166_1</strain>
    </source>
</reference>
<dbReference type="PROSITE" id="PS51353">
    <property type="entry name" value="ARSC"/>
    <property type="match status" value="1"/>
</dbReference>
<evidence type="ECO:0008006" key="4">
    <source>
        <dbReference type="Google" id="ProtNLM"/>
    </source>
</evidence>
<dbReference type="Proteomes" id="UP001162834">
    <property type="component" value="Chromosome"/>
</dbReference>
<dbReference type="SUPFAM" id="SSF52833">
    <property type="entry name" value="Thioredoxin-like"/>
    <property type="match status" value="1"/>
</dbReference>
<dbReference type="EMBL" id="CP087164">
    <property type="protein sequence ID" value="UGS39063.1"/>
    <property type="molecule type" value="Genomic_DNA"/>
</dbReference>
<evidence type="ECO:0000256" key="1">
    <source>
        <dbReference type="PROSITE-ProRule" id="PRU01282"/>
    </source>
</evidence>
<proteinExistence type="inferred from homology"/>
<keyword evidence="3" id="KW-1185">Reference proteome</keyword>
<comment type="similarity">
    <text evidence="1">Belongs to the ArsC family.</text>
</comment>
<dbReference type="PROSITE" id="PS51354">
    <property type="entry name" value="GLUTAREDOXIN_2"/>
    <property type="match status" value="1"/>
</dbReference>
<sequence length="111" mass="12350">MVTVYEKRTCTTCRQLSALLAERGVDAERVEYHVEGLREDELRELLRKAGLRPSQALRMREDGAGELAAAGDEEAIVAAMVARPELLQRPIVVNGDRAVLARPVERVLEIL</sequence>
<protein>
    <recommendedName>
        <fullName evidence="4">Arsenate reductase</fullName>
    </recommendedName>
</protein>
<dbReference type="PANTHER" id="PTHR30041">
    <property type="entry name" value="ARSENATE REDUCTASE"/>
    <property type="match status" value="1"/>
</dbReference>
<dbReference type="KEGG" id="sbae:DSM104329_05495"/>
<dbReference type="RefSeq" id="WP_259313071.1">
    <property type="nucleotide sequence ID" value="NZ_CP087164.1"/>
</dbReference>
<organism evidence="2 3">
    <name type="scientific">Capillimicrobium parvum</name>
    <dbReference type="NCBI Taxonomy" id="2884022"/>
    <lineage>
        <taxon>Bacteria</taxon>
        <taxon>Bacillati</taxon>
        <taxon>Actinomycetota</taxon>
        <taxon>Thermoleophilia</taxon>
        <taxon>Solirubrobacterales</taxon>
        <taxon>Capillimicrobiaceae</taxon>
        <taxon>Capillimicrobium</taxon>
    </lineage>
</organism>
<dbReference type="AlphaFoldDB" id="A0A9E6Y387"/>
<dbReference type="Gene3D" id="3.40.30.10">
    <property type="entry name" value="Glutaredoxin"/>
    <property type="match status" value="1"/>
</dbReference>
<dbReference type="PANTHER" id="PTHR30041:SF4">
    <property type="entry name" value="ARSENATE REDUCTASE"/>
    <property type="match status" value="1"/>
</dbReference>
<evidence type="ECO:0000313" key="2">
    <source>
        <dbReference type="EMBL" id="UGS39063.1"/>
    </source>
</evidence>